<proteinExistence type="predicted"/>
<feature type="compositionally biased region" description="Basic and acidic residues" evidence="1">
    <location>
        <begin position="16"/>
        <end position="29"/>
    </location>
</feature>
<evidence type="ECO:0000313" key="5">
    <source>
        <dbReference type="Proteomes" id="UP000765338"/>
    </source>
</evidence>
<evidence type="ECO:0000256" key="1">
    <source>
        <dbReference type="SAM" id="MobiDB-lite"/>
    </source>
</evidence>
<feature type="region of interest" description="Disordered" evidence="1">
    <location>
        <begin position="1"/>
        <end position="29"/>
    </location>
</feature>
<keyword evidence="2" id="KW-1133">Transmembrane helix</keyword>
<keyword evidence="2" id="KW-0472">Membrane</keyword>
<feature type="compositionally biased region" description="Basic and acidic residues" evidence="1">
    <location>
        <begin position="259"/>
        <end position="268"/>
    </location>
</feature>
<dbReference type="EMBL" id="PDLY01000001">
    <property type="protein sequence ID" value="MBA5726647.1"/>
    <property type="molecule type" value="Genomic_DNA"/>
</dbReference>
<feature type="region of interest" description="Disordered" evidence="1">
    <location>
        <begin position="117"/>
        <end position="196"/>
    </location>
</feature>
<feature type="compositionally biased region" description="Low complexity" evidence="1">
    <location>
        <begin position="150"/>
        <end position="196"/>
    </location>
</feature>
<protein>
    <recommendedName>
        <fullName evidence="3">SPOR domain-containing protein</fullName>
    </recommendedName>
</protein>
<organism evidence="4 5">
    <name type="scientific">Bombella mellum</name>
    <dbReference type="NCBI Taxonomy" id="2039288"/>
    <lineage>
        <taxon>Bacteria</taxon>
        <taxon>Pseudomonadati</taxon>
        <taxon>Pseudomonadota</taxon>
        <taxon>Alphaproteobacteria</taxon>
        <taxon>Acetobacterales</taxon>
        <taxon>Acetobacteraceae</taxon>
        <taxon>Bombella</taxon>
    </lineage>
</organism>
<sequence length="407" mass="42584">MSMPDDYRNSRVSPPHQDERLGAEGRRPLGRMAAREGHGYAPRPGFMASLIGSHSGTRGLMLLGVAGAALLLVVGGVWSWVVTHHPAGVPVIGPPPYPVKDRPEDPGGMMVMGDDTTKSDVTGKGAVHLAPPPEQPDAGLLARRMEQQRAADASADAAQKASSAGSSPAATSSAAGGMAAPAGKETSSDTGVAGDDTTTVVKDGIVEALPAPMDHKQEAPETPAASEEGEAVKAPEGAGSRPKSAPTAASDDDGEETESPSKEAVKKPEVKKKKAAPAHREADDGDEEEEPHHRTAPSAAAPRQTALPPPVPLETSHRKSGEAGQGGRYEVQLAALPNEEQARQEWSRLRHRLPDLLGAYEPVYRKVERDGKNFVRLRVGSFADRAAARQLCVRLHAQAQACAVAAN</sequence>
<accession>A0ABR5ZQN7</accession>
<dbReference type="InterPro" id="IPR036680">
    <property type="entry name" value="SPOR-like_sf"/>
</dbReference>
<dbReference type="Pfam" id="PF05036">
    <property type="entry name" value="SPOR"/>
    <property type="match status" value="1"/>
</dbReference>
<evidence type="ECO:0000256" key="2">
    <source>
        <dbReference type="SAM" id="Phobius"/>
    </source>
</evidence>
<evidence type="ECO:0000313" key="4">
    <source>
        <dbReference type="EMBL" id="MBA5726647.1"/>
    </source>
</evidence>
<feature type="region of interest" description="Disordered" evidence="1">
    <location>
        <begin position="210"/>
        <end position="326"/>
    </location>
</feature>
<dbReference type="PROSITE" id="PS51724">
    <property type="entry name" value="SPOR"/>
    <property type="match status" value="1"/>
</dbReference>
<dbReference type="Proteomes" id="UP000765338">
    <property type="component" value="Unassembled WGS sequence"/>
</dbReference>
<keyword evidence="2" id="KW-0812">Transmembrane</keyword>
<keyword evidence="5" id="KW-1185">Reference proteome</keyword>
<feature type="domain" description="SPOR" evidence="3">
    <location>
        <begin position="323"/>
        <end position="407"/>
    </location>
</feature>
<dbReference type="RefSeq" id="WP_182040256.1">
    <property type="nucleotide sequence ID" value="NZ_PDLY01000001.1"/>
</dbReference>
<gene>
    <name evidence="4" type="ORF">CPA56_01375</name>
</gene>
<reference evidence="4 5" key="1">
    <citation type="submission" date="2017-10" db="EMBL/GenBank/DDBJ databases">
        <authorList>
            <person name="Jakob F."/>
        </authorList>
    </citation>
    <scope>NUCLEOTIDE SEQUENCE [LARGE SCALE GENOMIC DNA]</scope>
    <source>
        <strain evidence="4 5">TMW 2.1889</strain>
    </source>
</reference>
<name>A0ABR5ZQN7_9PROT</name>
<dbReference type="SUPFAM" id="SSF110997">
    <property type="entry name" value="Sporulation related repeat"/>
    <property type="match status" value="1"/>
</dbReference>
<comment type="caution">
    <text evidence="4">The sequence shown here is derived from an EMBL/GenBank/DDBJ whole genome shotgun (WGS) entry which is preliminary data.</text>
</comment>
<evidence type="ECO:0000259" key="3">
    <source>
        <dbReference type="PROSITE" id="PS51724"/>
    </source>
</evidence>
<dbReference type="InterPro" id="IPR007730">
    <property type="entry name" value="SPOR-like_dom"/>
</dbReference>
<feature type="transmembrane region" description="Helical" evidence="2">
    <location>
        <begin position="60"/>
        <end position="81"/>
    </location>
</feature>
<dbReference type="Gene3D" id="3.30.70.1070">
    <property type="entry name" value="Sporulation related repeat"/>
    <property type="match status" value="1"/>
</dbReference>